<evidence type="ECO:0000256" key="1">
    <source>
        <dbReference type="SAM" id="Coils"/>
    </source>
</evidence>
<gene>
    <name evidence="2" type="ORF">B1A_19160</name>
</gene>
<keyword evidence="1" id="KW-0175">Coiled coil</keyword>
<proteinExistence type="predicted"/>
<evidence type="ECO:0000313" key="2">
    <source>
        <dbReference type="EMBL" id="EQD32901.1"/>
    </source>
</evidence>
<feature type="coiled-coil region" evidence="1">
    <location>
        <begin position="57"/>
        <end position="84"/>
    </location>
</feature>
<comment type="caution">
    <text evidence="2">The sequence shown here is derived from an EMBL/GenBank/DDBJ whole genome shotgun (WGS) entry which is preliminary data.</text>
</comment>
<dbReference type="EMBL" id="AUZX01014137">
    <property type="protein sequence ID" value="EQD32901.1"/>
    <property type="molecule type" value="Genomic_DNA"/>
</dbReference>
<accession>T0YCA8</accession>
<name>T0YCA8_9ZZZZ</name>
<feature type="non-terminal residue" evidence="2">
    <location>
        <position position="217"/>
    </location>
</feature>
<organism evidence="2">
    <name type="scientific">mine drainage metagenome</name>
    <dbReference type="NCBI Taxonomy" id="410659"/>
    <lineage>
        <taxon>unclassified sequences</taxon>
        <taxon>metagenomes</taxon>
        <taxon>ecological metagenomes</taxon>
    </lineage>
</organism>
<reference evidence="2" key="2">
    <citation type="journal article" date="2014" name="ISME J.">
        <title>Microbial stratification in low pH oxic and suboxic macroscopic growths along an acid mine drainage.</title>
        <authorList>
            <person name="Mendez-Garcia C."/>
            <person name="Mesa V."/>
            <person name="Sprenger R.R."/>
            <person name="Richter M."/>
            <person name="Diez M.S."/>
            <person name="Solano J."/>
            <person name="Bargiela R."/>
            <person name="Golyshina O.V."/>
            <person name="Manteca A."/>
            <person name="Ramos J.L."/>
            <person name="Gallego J.R."/>
            <person name="Llorente I."/>
            <person name="Martins Dos Santos V.A."/>
            <person name="Jensen O.N."/>
            <person name="Pelaez A.I."/>
            <person name="Sanchez J."/>
            <person name="Ferrer M."/>
        </authorList>
    </citation>
    <scope>NUCLEOTIDE SEQUENCE</scope>
</reference>
<reference evidence="2" key="1">
    <citation type="submission" date="2013-08" db="EMBL/GenBank/DDBJ databases">
        <authorList>
            <person name="Mendez C."/>
            <person name="Richter M."/>
            <person name="Ferrer M."/>
            <person name="Sanchez J."/>
        </authorList>
    </citation>
    <scope>NUCLEOTIDE SEQUENCE</scope>
</reference>
<protein>
    <submittedName>
        <fullName evidence="2">V-type ATP synthase subunit I</fullName>
    </submittedName>
</protein>
<feature type="coiled-coil region" evidence="1">
    <location>
        <begin position="169"/>
        <end position="196"/>
    </location>
</feature>
<sequence>MPQSISYEKKDVIFSLLNRFRNYLSFLPSRPVTKKKLFNTPEEVIEEASSVNIESEVRFSKQRLEDLTTDLKDINNRLSVAKRLEPLGFELEIFNNTVISSYVIEKVSDEIENVFKKQLKDPYIIKLDDLSFVISILRSEESSLARLVSELGLQMIHVPEMEGNPTNYRKSLEERLNSVKEQINSVMNSLEDISNRYYEKIAIIGEGLEIETKKLEI</sequence>
<dbReference type="AlphaFoldDB" id="T0YCA8"/>